<gene>
    <name evidence="1" type="ORF">HDA36_004259</name>
</gene>
<reference evidence="1 2" key="1">
    <citation type="submission" date="2020-08" db="EMBL/GenBank/DDBJ databases">
        <title>Sequencing the genomes of 1000 actinobacteria strains.</title>
        <authorList>
            <person name="Klenk H.-P."/>
        </authorList>
    </citation>
    <scope>NUCLEOTIDE SEQUENCE [LARGE SCALE GENOMIC DNA]</scope>
    <source>
        <strain evidence="1 2">DSM 44551</strain>
    </source>
</reference>
<accession>A0A7W8QQQ2</accession>
<dbReference type="EMBL" id="JACHDB010000001">
    <property type="protein sequence ID" value="MBB5434175.1"/>
    <property type="molecule type" value="Genomic_DNA"/>
</dbReference>
<evidence type="ECO:0000313" key="2">
    <source>
        <dbReference type="Proteomes" id="UP000572635"/>
    </source>
</evidence>
<dbReference type="RefSeq" id="WP_184394561.1">
    <property type="nucleotide sequence ID" value="NZ_BAAAJD010000021.1"/>
</dbReference>
<comment type="caution">
    <text evidence="1">The sequence shown here is derived from an EMBL/GenBank/DDBJ whole genome shotgun (WGS) entry which is preliminary data.</text>
</comment>
<dbReference type="AlphaFoldDB" id="A0A7W8QQQ2"/>
<name>A0A7W8QQQ2_9ACTN</name>
<protein>
    <submittedName>
        <fullName evidence="1">Uncharacterized protein</fullName>
    </submittedName>
</protein>
<dbReference type="Proteomes" id="UP000572635">
    <property type="component" value="Unassembled WGS sequence"/>
</dbReference>
<proteinExistence type="predicted"/>
<organism evidence="1 2">
    <name type="scientific">Nocardiopsis composta</name>
    <dbReference type="NCBI Taxonomy" id="157465"/>
    <lineage>
        <taxon>Bacteria</taxon>
        <taxon>Bacillati</taxon>
        <taxon>Actinomycetota</taxon>
        <taxon>Actinomycetes</taxon>
        <taxon>Streptosporangiales</taxon>
        <taxon>Nocardiopsidaceae</taxon>
        <taxon>Nocardiopsis</taxon>
    </lineage>
</organism>
<evidence type="ECO:0000313" key="1">
    <source>
        <dbReference type="EMBL" id="MBB5434175.1"/>
    </source>
</evidence>
<sequence length="168" mass="18756">MGGHLERQFERILAIDWSHRRGGSRSQEALVREYLRRAAWWGKTLQAPGWPFIDPAEALAPDVPAPAELMDRLFQDEHFLNRGLHEVKSCARSLRLAAVRDAGRPVPPFPDLFEPIIVLFERGGGFSLDKSRMMHAGGAAFHIGIRTGHLHKKPGIPLDPKSLDALDA</sequence>
<keyword evidence="2" id="KW-1185">Reference proteome</keyword>